<evidence type="ECO:0000313" key="7">
    <source>
        <dbReference type="Proteomes" id="UP001428341"/>
    </source>
</evidence>
<protein>
    <recommendedName>
        <fullName evidence="5">CHHC U11-48K-type domain-containing protein</fullName>
    </recommendedName>
</protein>
<sequence>MSSSYSAAPQPTSFPSQNPNPNSSSIPGQSDLSTTLSSLNALISFCHQTLQNYSFLLPKPQNDNLLPCPYNPQHLMPPESLFLHTLHCPFPLDLDPPNYRNTLHSSSLLNQQNAPLTIQDHIQELCFSLDDYLSNVRSVSFFYQDCPAAVALSDFHASTSISKKTLALPGILCMECANVVCLSDGEAKKNAEGFVEVGLRVLCSDLWFIRREVESWRDYEHMSMYSFNVFCAILGLRTVNVSDLSKWVLVNSPRFGVVIDVYMRDHISVLVGLCLKAVISEALGFLELVKSQELERGLKSMNLKCPVLKQVLMWLASQLSVLYGQVSGKIFAIEIFKQCILESASGLLLFPLEQSLTESLDLKEGDLTLHASSSGARDVRVQEPLERNANSGLDETVGETVHSKVIFVSHVAAAVAALHERSLLEEKIRALRGLRVSQSLSSHQRMAEHAYLSSRADEERKKRPNYRPIIEHDGLPRQQSSNQDSSKNKTREELLAEERDYKRRRMSYRGKKVKRTNLQVVRDIIEEYMEQIKQAGGIGCFEKGNQGCGTLPSKTPAHNVCMGVDDGRTSDNDLFEAVRGSPNYYQKQSHHDRDIKSASTKDSLTRDCERSRRGHVQHGHLREQSNVGREKHGDYYSRSTEKHRSPDLSHERSNRRELDMELTATGRIGVERQSLGSSKYCDYRSYYSTSNSHRRRRHNDHSTDSLVRNAFEDRYDPSESHNRDEDNVSDGGKYIKPE</sequence>
<accession>A0AAP0QMQ7</accession>
<proteinExistence type="predicted"/>
<evidence type="ECO:0000259" key="5">
    <source>
        <dbReference type="PROSITE" id="PS51800"/>
    </source>
</evidence>
<keyword evidence="3" id="KW-0862">Zinc</keyword>
<dbReference type="Proteomes" id="UP001428341">
    <property type="component" value="Unassembled WGS sequence"/>
</dbReference>
<evidence type="ECO:0000256" key="3">
    <source>
        <dbReference type="ARBA" id="ARBA00022833"/>
    </source>
</evidence>
<feature type="region of interest" description="Disordered" evidence="4">
    <location>
        <begin position="581"/>
        <end position="657"/>
    </location>
</feature>
<evidence type="ECO:0000256" key="4">
    <source>
        <dbReference type="SAM" id="MobiDB-lite"/>
    </source>
</evidence>
<name>A0AAP0QMQ7_9ROSI</name>
<feature type="compositionally biased region" description="Basic and acidic residues" evidence="4">
    <location>
        <begin position="710"/>
        <end position="726"/>
    </location>
</feature>
<dbReference type="InterPro" id="IPR022776">
    <property type="entry name" value="TRM13/UPF0224_CHHC_Znf_dom"/>
</dbReference>
<feature type="region of interest" description="Disordered" evidence="4">
    <location>
        <begin position="689"/>
        <end position="738"/>
    </location>
</feature>
<feature type="compositionally biased region" description="Basic and acidic residues" evidence="4">
    <location>
        <begin position="377"/>
        <end position="386"/>
    </location>
</feature>
<feature type="region of interest" description="Disordered" evidence="4">
    <location>
        <begin position="1"/>
        <end position="31"/>
    </location>
</feature>
<feature type="compositionally biased region" description="Basic and acidic residues" evidence="4">
    <location>
        <begin position="620"/>
        <end position="657"/>
    </location>
</feature>
<feature type="compositionally biased region" description="Basic and acidic residues" evidence="4">
    <location>
        <begin position="486"/>
        <end position="498"/>
    </location>
</feature>
<gene>
    <name evidence="6" type="ORF">WN944_016387</name>
</gene>
<evidence type="ECO:0000256" key="1">
    <source>
        <dbReference type="ARBA" id="ARBA00022723"/>
    </source>
</evidence>
<comment type="caution">
    <text evidence="6">The sequence shown here is derived from an EMBL/GenBank/DDBJ whole genome shotgun (WGS) entry which is preliminary data.</text>
</comment>
<organism evidence="6 7">
    <name type="scientific">Citrus x changshan-huyou</name>
    <dbReference type="NCBI Taxonomy" id="2935761"/>
    <lineage>
        <taxon>Eukaryota</taxon>
        <taxon>Viridiplantae</taxon>
        <taxon>Streptophyta</taxon>
        <taxon>Embryophyta</taxon>
        <taxon>Tracheophyta</taxon>
        <taxon>Spermatophyta</taxon>
        <taxon>Magnoliopsida</taxon>
        <taxon>eudicotyledons</taxon>
        <taxon>Gunneridae</taxon>
        <taxon>Pentapetalae</taxon>
        <taxon>rosids</taxon>
        <taxon>malvids</taxon>
        <taxon>Sapindales</taxon>
        <taxon>Rutaceae</taxon>
        <taxon>Aurantioideae</taxon>
        <taxon>Citrus</taxon>
    </lineage>
</organism>
<feature type="region of interest" description="Disordered" evidence="4">
    <location>
        <begin position="469"/>
        <end position="498"/>
    </location>
</feature>
<dbReference type="EMBL" id="JBCGBO010000005">
    <property type="protein sequence ID" value="KAK9201186.1"/>
    <property type="molecule type" value="Genomic_DNA"/>
</dbReference>
<reference evidence="6 7" key="1">
    <citation type="submission" date="2024-05" db="EMBL/GenBank/DDBJ databases">
        <title>Haplotype-resolved chromosome-level genome assembly of Huyou (Citrus changshanensis).</title>
        <authorList>
            <person name="Miao C."/>
            <person name="Chen W."/>
            <person name="Wu Y."/>
            <person name="Wang L."/>
            <person name="Zhao S."/>
            <person name="Grierson D."/>
            <person name="Xu C."/>
            <person name="Chen K."/>
        </authorList>
    </citation>
    <scope>NUCLEOTIDE SEQUENCE [LARGE SCALE GENOMIC DNA]</scope>
    <source>
        <strain evidence="6">01-14</strain>
        <tissue evidence="6">Leaf</tissue>
    </source>
</reference>
<dbReference type="PANTHER" id="PTHR21402:SF10">
    <property type="entry name" value="U11_U12 SMALL NUCLEAR RIBONUCLEOPROTEIN 48 KDA PROTEIN"/>
    <property type="match status" value="1"/>
</dbReference>
<dbReference type="PROSITE" id="PS51800">
    <property type="entry name" value="ZF_CHHC_U11_48K"/>
    <property type="match status" value="1"/>
</dbReference>
<dbReference type="PANTHER" id="PTHR21402">
    <property type="entry name" value="GAMETOCYTE SPECIFIC FACTOR 1-RELATED"/>
    <property type="match status" value="1"/>
</dbReference>
<evidence type="ECO:0000313" key="6">
    <source>
        <dbReference type="EMBL" id="KAK9201186.1"/>
    </source>
</evidence>
<dbReference type="Pfam" id="PF05253">
    <property type="entry name" value="zf-U11-48K"/>
    <property type="match status" value="1"/>
</dbReference>
<dbReference type="AlphaFoldDB" id="A0AAP0QMQ7"/>
<keyword evidence="2" id="KW-0863">Zinc-finger</keyword>
<evidence type="ECO:0000256" key="2">
    <source>
        <dbReference type="ARBA" id="ARBA00022771"/>
    </source>
</evidence>
<feature type="compositionally biased region" description="Low complexity" evidence="4">
    <location>
        <begin position="9"/>
        <end position="30"/>
    </location>
</feature>
<feature type="domain" description="CHHC U11-48K-type" evidence="5">
    <location>
        <begin position="65"/>
        <end position="92"/>
    </location>
</feature>
<dbReference type="GO" id="GO:0008270">
    <property type="term" value="F:zinc ion binding"/>
    <property type="evidence" value="ECO:0007669"/>
    <property type="project" value="UniProtKB-KW"/>
</dbReference>
<keyword evidence="7" id="KW-1185">Reference proteome</keyword>
<keyword evidence="1" id="KW-0479">Metal-binding</keyword>
<dbReference type="InterPro" id="IPR051591">
    <property type="entry name" value="UPF0224_FAM112_RNA_Proc"/>
</dbReference>
<feature type="region of interest" description="Disordered" evidence="4">
    <location>
        <begin position="374"/>
        <end position="394"/>
    </location>
</feature>